<evidence type="ECO:0000256" key="2">
    <source>
        <dbReference type="ARBA" id="ARBA00022490"/>
    </source>
</evidence>
<dbReference type="Proteomes" id="UP000694392">
    <property type="component" value="Unplaced"/>
</dbReference>
<dbReference type="OMA" id="IQVFTEW"/>
<dbReference type="Ensembl" id="ENSSPUT00000003002.1">
    <property type="protein sequence ID" value="ENSSPUP00000002832.1"/>
    <property type="gene ID" value="ENSSPUG00000002194.1"/>
</dbReference>
<accession>A0A8D0G8C2</accession>
<evidence type="ECO:0000313" key="4">
    <source>
        <dbReference type="Ensembl" id="ENSSPUP00000002832.1"/>
    </source>
</evidence>
<dbReference type="InterPro" id="IPR011989">
    <property type="entry name" value="ARM-like"/>
</dbReference>
<gene>
    <name evidence="4" type="primary">BRAT1</name>
</gene>
<comment type="similarity">
    <text evidence="3">Belongs to the BRAT1 family.</text>
</comment>
<dbReference type="AlphaFoldDB" id="A0A8D0G8C2"/>
<dbReference type="GeneTree" id="ENSGT00390000017551"/>
<organism evidence="4 5">
    <name type="scientific">Sphenodon punctatus</name>
    <name type="common">Tuatara</name>
    <name type="synonym">Hatteria punctata</name>
    <dbReference type="NCBI Taxonomy" id="8508"/>
    <lineage>
        <taxon>Eukaryota</taxon>
        <taxon>Metazoa</taxon>
        <taxon>Chordata</taxon>
        <taxon>Craniata</taxon>
        <taxon>Vertebrata</taxon>
        <taxon>Euteleostomi</taxon>
        <taxon>Lepidosauria</taxon>
        <taxon>Sphenodontia</taxon>
        <taxon>Sphenodontidae</taxon>
        <taxon>Sphenodon</taxon>
    </lineage>
</organism>
<dbReference type="GO" id="GO:0160234">
    <property type="term" value="P:integrator complex assembly"/>
    <property type="evidence" value="ECO:0007669"/>
    <property type="project" value="Ensembl"/>
</dbReference>
<dbReference type="GO" id="GO:0016477">
    <property type="term" value="P:cell migration"/>
    <property type="evidence" value="ECO:0007669"/>
    <property type="project" value="Ensembl"/>
</dbReference>
<evidence type="ECO:0000256" key="1">
    <source>
        <dbReference type="ARBA" id="ARBA00004496"/>
    </source>
</evidence>
<dbReference type="SUPFAM" id="SSF48371">
    <property type="entry name" value="ARM repeat"/>
    <property type="match status" value="1"/>
</dbReference>
<dbReference type="GO" id="GO:0005829">
    <property type="term" value="C:cytosol"/>
    <property type="evidence" value="ECO:0007669"/>
    <property type="project" value="Ensembl"/>
</dbReference>
<name>A0A8D0G8C2_SPHPU</name>
<dbReference type="GO" id="GO:0005654">
    <property type="term" value="C:nucleoplasm"/>
    <property type="evidence" value="ECO:0007669"/>
    <property type="project" value="Ensembl"/>
</dbReference>
<dbReference type="InterPro" id="IPR016024">
    <property type="entry name" value="ARM-type_fold"/>
</dbReference>
<dbReference type="GO" id="GO:0008283">
    <property type="term" value="P:cell population proliferation"/>
    <property type="evidence" value="ECO:0007669"/>
    <property type="project" value="Ensembl"/>
</dbReference>
<dbReference type="GO" id="GO:0051646">
    <property type="term" value="P:mitochondrion localization"/>
    <property type="evidence" value="ECO:0007669"/>
    <property type="project" value="Ensembl"/>
</dbReference>
<keyword evidence="5" id="KW-1185">Reference proteome</keyword>
<proteinExistence type="inferred from homology"/>
<dbReference type="GO" id="GO:0006915">
    <property type="term" value="P:apoptotic process"/>
    <property type="evidence" value="ECO:0007669"/>
    <property type="project" value="Ensembl"/>
</dbReference>
<keyword evidence="2" id="KW-0963">Cytoplasm</keyword>
<evidence type="ECO:0000313" key="5">
    <source>
        <dbReference type="Proteomes" id="UP000694392"/>
    </source>
</evidence>
<dbReference type="Gene3D" id="1.25.10.10">
    <property type="entry name" value="Leucine-rich Repeat Variant"/>
    <property type="match status" value="1"/>
</dbReference>
<dbReference type="PANTHER" id="PTHR21331">
    <property type="entry name" value="BRCA1-ASSOCIATED ATM ACTIVATOR 1"/>
    <property type="match status" value="1"/>
</dbReference>
<dbReference type="PANTHER" id="PTHR21331:SF2">
    <property type="entry name" value="BRCA1-ASSOCIATED ATM ACTIVATOR 1"/>
    <property type="match status" value="1"/>
</dbReference>
<dbReference type="GO" id="GO:0030307">
    <property type="term" value="P:positive regulation of cell growth"/>
    <property type="evidence" value="ECO:0007669"/>
    <property type="project" value="Ensembl"/>
</dbReference>
<dbReference type="GO" id="GO:0006006">
    <property type="term" value="P:glucose metabolic process"/>
    <property type="evidence" value="ECO:0007669"/>
    <property type="project" value="Ensembl"/>
</dbReference>
<evidence type="ECO:0000256" key="3">
    <source>
        <dbReference type="ARBA" id="ARBA00061308"/>
    </source>
</evidence>
<dbReference type="GO" id="GO:0010212">
    <property type="term" value="P:response to ionizing radiation"/>
    <property type="evidence" value="ECO:0007669"/>
    <property type="project" value="Ensembl"/>
</dbReference>
<dbReference type="GO" id="GO:0006974">
    <property type="term" value="P:DNA damage response"/>
    <property type="evidence" value="ECO:0007669"/>
    <property type="project" value="Ensembl"/>
</dbReference>
<reference evidence="4" key="1">
    <citation type="submission" date="2025-08" db="UniProtKB">
        <authorList>
            <consortium name="Ensembl"/>
        </authorList>
    </citation>
    <scope>IDENTIFICATION</scope>
</reference>
<reference evidence="4" key="2">
    <citation type="submission" date="2025-09" db="UniProtKB">
        <authorList>
            <consortium name="Ensembl"/>
        </authorList>
    </citation>
    <scope>IDENTIFICATION</scope>
</reference>
<sequence length="831" mass="91500">MDRACSQLLPPVCAALADPRQIVSDDTCLEKLLDWFKTLTETESSLLLLEENPCLTELILSVLKLENPSPGILSFILRLTGIFSALENCFQYLQQGELLLSVFGEMGPISSALWEDASVRSGWVQGVHSMAQHQSAIQFLRNSGAIDVILTLQGDPSLFVASAANRLLVHMLLFSVQSEMPRSLSIKDCDWPASAQMIVVHVEGSLKSSSASRIKQSLNLLTTVFDRSQDERTEALWLWVAGPIEALLEKEPVQAGHSLVDLFLSMARSPVFSHPECSLWTLVTCALKRLAPMQAGPLALGVLKLQACPQAIRNQALSVLLEPMDCVLQAASHPSEYSDLLDASVKDVPAVEALLSSRSSCISLLCQTSAHLEELQHLTCLPVDFPSRSLLCSVLTVLRFCMGLATPATSLGDRISRILIGCVRVQRTALDLLGALSRWGSQSESLESVFDILLLYLKNPDTSPTVLKKSFQATTKWLLSLLETSSSTDHWEQTEPFLRDLFLVLQKRLCSPGWEVRDSALEFLTLLVKDLKEPGQLGQILCSSEVPALTEDLLEDPESYVRASAVTAMGQLTFLTHGRSKGPVGNNGHNKEDLVAQFLEILTTDTEGFPRRAVMSVFTDWLRNGRRDVLGDTEQFVSRVIQAVNCDLYWEVKVSGLELAKVFSAQTLGLVQCPYAAAAALPSPPHSAHPVEALEMFCRVKLFEFLFQALCDCDRPVAQKACEILIALKAQLCKDGSLPEGGKSESPGTPWLEEMLRRWNSSARNPPLEDSAKADCRQPGRVLLVLRTVDLEELRRALEKSSDHIEKSPQSLLQDILATVGNLEENEADCY</sequence>
<dbReference type="GO" id="GO:0034504">
    <property type="term" value="P:protein localization to nucleus"/>
    <property type="evidence" value="ECO:0007669"/>
    <property type="project" value="Ensembl"/>
</dbReference>
<protein>
    <submittedName>
        <fullName evidence="4">BRCA1 associated ATM activator 1</fullName>
    </submittedName>
</protein>
<dbReference type="GO" id="GO:0008428">
    <property type="term" value="F:ribonuclease inhibitor activity"/>
    <property type="evidence" value="ECO:0007669"/>
    <property type="project" value="Ensembl"/>
</dbReference>
<comment type="subcellular location">
    <subcellularLocation>
        <location evidence="1">Cytoplasm</location>
    </subcellularLocation>
</comment>
<dbReference type="InterPro" id="IPR038904">
    <property type="entry name" value="BRAT1"/>
</dbReference>